<gene>
    <name evidence="1" type="ORF">LOK49_LG05G01222</name>
</gene>
<dbReference type="EMBL" id="CM045761">
    <property type="protein sequence ID" value="KAI8016746.1"/>
    <property type="molecule type" value="Genomic_DNA"/>
</dbReference>
<proteinExistence type="predicted"/>
<protein>
    <submittedName>
        <fullName evidence="1">Uncharacterized protein</fullName>
    </submittedName>
</protein>
<keyword evidence="2" id="KW-1185">Reference proteome</keyword>
<name>A0ACC0HXE0_9ERIC</name>
<organism evidence="1 2">
    <name type="scientific">Camellia lanceoleosa</name>
    <dbReference type="NCBI Taxonomy" id="1840588"/>
    <lineage>
        <taxon>Eukaryota</taxon>
        <taxon>Viridiplantae</taxon>
        <taxon>Streptophyta</taxon>
        <taxon>Embryophyta</taxon>
        <taxon>Tracheophyta</taxon>
        <taxon>Spermatophyta</taxon>
        <taxon>Magnoliopsida</taxon>
        <taxon>eudicotyledons</taxon>
        <taxon>Gunneridae</taxon>
        <taxon>Pentapetalae</taxon>
        <taxon>asterids</taxon>
        <taxon>Ericales</taxon>
        <taxon>Theaceae</taxon>
        <taxon>Camellia</taxon>
    </lineage>
</organism>
<reference evidence="1 2" key="1">
    <citation type="journal article" date="2022" name="Plant J.">
        <title>Chromosome-level genome of Camellia lanceoleosa provides a valuable resource for understanding genome evolution and self-incompatibility.</title>
        <authorList>
            <person name="Gong W."/>
            <person name="Xiao S."/>
            <person name="Wang L."/>
            <person name="Liao Z."/>
            <person name="Chang Y."/>
            <person name="Mo W."/>
            <person name="Hu G."/>
            <person name="Li W."/>
            <person name="Zhao G."/>
            <person name="Zhu H."/>
            <person name="Hu X."/>
            <person name="Ji K."/>
            <person name="Xiang X."/>
            <person name="Song Q."/>
            <person name="Yuan D."/>
            <person name="Jin S."/>
            <person name="Zhang L."/>
        </authorList>
    </citation>
    <scope>NUCLEOTIDE SEQUENCE [LARGE SCALE GENOMIC DNA]</scope>
    <source>
        <strain evidence="1">SQ_2022a</strain>
    </source>
</reference>
<dbReference type="Proteomes" id="UP001060215">
    <property type="component" value="Chromosome 4"/>
</dbReference>
<comment type="caution">
    <text evidence="1">The sequence shown here is derived from an EMBL/GenBank/DDBJ whole genome shotgun (WGS) entry which is preliminary data.</text>
</comment>
<sequence>MRKYSFVYEKSLVISPDDKWEEEELRGGKQHMWKNSFQAQLIHGKGPKMIPQKIPIALTLAFCPSSLGSHSEYPILHASLDSIHLGILRQPESLEELPTALPHIVPPAILFLLAPLPTYLENSAFFHLDLHLFLIKPQKVSFEYMSFWGLLPINPCCGELRGFSSRGWEVGEGTGEEAIKGVPNIRRHWFVICQRSLE</sequence>
<evidence type="ECO:0000313" key="2">
    <source>
        <dbReference type="Proteomes" id="UP001060215"/>
    </source>
</evidence>
<accession>A0ACC0HXE0</accession>
<evidence type="ECO:0000313" key="1">
    <source>
        <dbReference type="EMBL" id="KAI8016746.1"/>
    </source>
</evidence>